<keyword evidence="4" id="KW-0862">Zinc</keyword>
<feature type="compositionally biased region" description="Polar residues" evidence="6">
    <location>
        <begin position="249"/>
        <end position="258"/>
    </location>
</feature>
<dbReference type="OrthoDB" id="74314at2759"/>
<keyword evidence="3" id="KW-0479">Metal-binding</keyword>
<dbReference type="Gene3D" id="3.30.60.20">
    <property type="match status" value="1"/>
</dbReference>
<dbReference type="Gene3D" id="3.10.20.90">
    <property type="entry name" value="Phosphatidylinositol 3-kinase Catalytic Subunit, Chain A, domain 1"/>
    <property type="match status" value="1"/>
</dbReference>
<organism evidence="10">
    <name type="scientific">Hydra vulgaris</name>
    <name type="common">Hydra</name>
    <name type="synonym">Hydra attenuata</name>
    <dbReference type="NCBI Taxonomy" id="6087"/>
    <lineage>
        <taxon>Eukaryota</taxon>
        <taxon>Metazoa</taxon>
        <taxon>Cnidaria</taxon>
        <taxon>Hydrozoa</taxon>
        <taxon>Hydroidolina</taxon>
        <taxon>Anthoathecata</taxon>
        <taxon>Aplanulata</taxon>
        <taxon>Hydridae</taxon>
        <taxon>Hydra</taxon>
    </lineage>
</organism>
<dbReference type="EMBL" id="HAAD01000861">
    <property type="protein sequence ID" value="CDG67093.1"/>
    <property type="molecule type" value="mRNA"/>
</dbReference>
<evidence type="ECO:0000313" key="10">
    <source>
        <dbReference type="EMBL" id="CDG67093.1"/>
    </source>
</evidence>
<dbReference type="OMA" id="PAFEMTW"/>
<evidence type="ECO:0000256" key="4">
    <source>
        <dbReference type="ARBA" id="ARBA00022833"/>
    </source>
</evidence>
<gene>
    <name evidence="10" type="primary">RASSF1</name>
</gene>
<reference evidence="10" key="1">
    <citation type="journal article" date="2013" name="Genome Biol. Evol.">
        <title>Punctuated emergences of genetic and phenotypic innovations in eumetazoan, bilaterian, euteleostome, and hominidae ancestors.</title>
        <authorList>
            <person name="Wenger Y."/>
            <person name="Galliot B."/>
        </authorList>
    </citation>
    <scope>NUCLEOTIDE SEQUENCE</scope>
    <source>
        <tissue evidence="10">Whole animals</tissue>
    </source>
</reference>
<dbReference type="InterPro" id="IPR046349">
    <property type="entry name" value="C1-like_sf"/>
</dbReference>
<name>T2M4A9_HYDVU</name>
<evidence type="ECO:0000256" key="1">
    <source>
        <dbReference type="ARBA" id="ARBA00004245"/>
    </source>
</evidence>
<feature type="compositionally biased region" description="Basic and acidic residues" evidence="6">
    <location>
        <begin position="232"/>
        <end position="248"/>
    </location>
</feature>
<comment type="subcellular location">
    <subcellularLocation>
        <location evidence="1">Cytoplasm</location>
        <location evidence="1">Cytoskeleton</location>
    </subcellularLocation>
</comment>
<dbReference type="PROSITE" id="PS50081">
    <property type="entry name" value="ZF_DAG_PE_2"/>
    <property type="match status" value="1"/>
</dbReference>
<dbReference type="SUPFAM" id="SSF57889">
    <property type="entry name" value="Cysteine-rich domain"/>
    <property type="match status" value="1"/>
</dbReference>
<proteinExistence type="evidence at transcript level"/>
<evidence type="ECO:0000256" key="5">
    <source>
        <dbReference type="ARBA" id="ARBA00023212"/>
    </source>
</evidence>
<dbReference type="InterPro" id="IPR002219">
    <property type="entry name" value="PKC_DAG/PE"/>
</dbReference>
<dbReference type="Pfam" id="PF16517">
    <property type="entry name" value="Nore1-SARAH"/>
    <property type="match status" value="1"/>
</dbReference>
<dbReference type="PANTHER" id="PTHR22738">
    <property type="entry name" value="RASSF"/>
    <property type="match status" value="1"/>
</dbReference>
<keyword evidence="5" id="KW-0206">Cytoskeleton</keyword>
<dbReference type="GO" id="GO:0046872">
    <property type="term" value="F:metal ion binding"/>
    <property type="evidence" value="ECO:0007669"/>
    <property type="project" value="UniProtKB-KW"/>
</dbReference>
<feature type="domain" description="Phorbol-ester/DAG-type" evidence="7">
    <location>
        <begin position="74"/>
        <end position="122"/>
    </location>
</feature>
<dbReference type="SMART" id="SM00314">
    <property type="entry name" value="RA"/>
    <property type="match status" value="1"/>
</dbReference>
<dbReference type="InterPro" id="IPR000159">
    <property type="entry name" value="RA_dom"/>
</dbReference>
<dbReference type="Gene3D" id="1.20.5.110">
    <property type="match status" value="1"/>
</dbReference>
<accession>T2M4A9</accession>
<dbReference type="CDD" id="cd21885">
    <property type="entry name" value="SARAH_RASSF1-like"/>
    <property type="match status" value="1"/>
</dbReference>
<dbReference type="PROSITE" id="PS50200">
    <property type="entry name" value="RA"/>
    <property type="match status" value="1"/>
</dbReference>
<dbReference type="Pfam" id="PF00788">
    <property type="entry name" value="RA"/>
    <property type="match status" value="1"/>
</dbReference>
<feature type="domain" description="SARAH" evidence="9">
    <location>
        <begin position="367"/>
        <end position="414"/>
    </location>
</feature>
<dbReference type="InterPro" id="IPR033614">
    <property type="entry name" value="RASSF1-6"/>
</dbReference>
<dbReference type="SMART" id="SM00109">
    <property type="entry name" value="C1"/>
    <property type="match status" value="1"/>
</dbReference>
<evidence type="ECO:0000259" key="7">
    <source>
        <dbReference type="PROSITE" id="PS50081"/>
    </source>
</evidence>
<feature type="domain" description="Ras-associating" evidence="8">
    <location>
        <begin position="274"/>
        <end position="365"/>
    </location>
</feature>
<keyword evidence="5" id="KW-0963">Cytoplasm</keyword>
<evidence type="ECO:0000259" key="8">
    <source>
        <dbReference type="PROSITE" id="PS50200"/>
    </source>
</evidence>
<protein>
    <submittedName>
        <fullName evidence="10">Ras association domain-containing protein 1</fullName>
    </submittedName>
</protein>
<dbReference type="InterPro" id="IPR029071">
    <property type="entry name" value="Ubiquitin-like_domsf"/>
</dbReference>
<dbReference type="CDD" id="cd20885">
    <property type="entry name" value="C1_RASSF1"/>
    <property type="match status" value="1"/>
</dbReference>
<sequence>MATPNSKKSEKKTSFFGGIFGGANRRTGKNSLVNYDYVKGVETIEYRRKSDGTVKQQIVEKNSYQSYKAQYFRGHRFELYHKPTWCDICQELSWGLYAQSARCCFCRFTCHLKCVNSVSLDCPKAPSIEKSFDEITKEVQEILSFQEGYEHVLVQNNNLPSFVTSLNHLRKLIEEFNSQSPVIMTLHSDGTFDGFIRVHMNLNRPVNVSTDVSNLTLRKAVAAKRLSDSRRPLSEIFKPESSDRDSDAHSTPNFSHGNELSVLERRNTKPARRLSFYMPRGTYKPLHVTSTTTALEVISALLTKYNVTDNPKKFALYEKHVPAGDKNNKEATFRRLRGDENPLLLRLNWGALNTTDSFVLKEDDEGPIQWTNFELPELANFLEILQMEEDAMLAQIYKRFELYKQSLQKAIELKDRIV</sequence>
<keyword evidence="2" id="KW-0493">Microtubule</keyword>
<evidence type="ECO:0000259" key="9">
    <source>
        <dbReference type="PROSITE" id="PS50951"/>
    </source>
</evidence>
<evidence type="ECO:0000256" key="6">
    <source>
        <dbReference type="SAM" id="MobiDB-lite"/>
    </source>
</evidence>
<evidence type="ECO:0000256" key="3">
    <source>
        <dbReference type="ARBA" id="ARBA00022723"/>
    </source>
</evidence>
<dbReference type="PANTHER" id="PTHR22738:SF10">
    <property type="entry name" value="RAS ASSOCIATION DOMAIN-CONTAINING PROTEIN 1 HOMOLOG"/>
    <property type="match status" value="1"/>
</dbReference>
<dbReference type="Pfam" id="PF00130">
    <property type="entry name" value="C1_1"/>
    <property type="match status" value="1"/>
</dbReference>
<dbReference type="InterPro" id="IPR011524">
    <property type="entry name" value="SARAH_dom"/>
</dbReference>
<dbReference type="SUPFAM" id="SSF54236">
    <property type="entry name" value="Ubiquitin-like"/>
    <property type="match status" value="1"/>
</dbReference>
<dbReference type="AlphaFoldDB" id="T2M4A9"/>
<dbReference type="GO" id="GO:0007165">
    <property type="term" value="P:signal transduction"/>
    <property type="evidence" value="ECO:0007669"/>
    <property type="project" value="InterPro"/>
</dbReference>
<evidence type="ECO:0000256" key="2">
    <source>
        <dbReference type="ARBA" id="ARBA00022701"/>
    </source>
</evidence>
<dbReference type="GO" id="GO:0005874">
    <property type="term" value="C:microtubule"/>
    <property type="evidence" value="ECO:0007669"/>
    <property type="project" value="UniProtKB-KW"/>
</dbReference>
<feature type="region of interest" description="Disordered" evidence="6">
    <location>
        <begin position="232"/>
        <end position="265"/>
    </location>
</feature>
<dbReference type="PROSITE" id="PS50951">
    <property type="entry name" value="SARAH"/>
    <property type="match status" value="1"/>
</dbReference>